<dbReference type="Proteomes" id="UP000217431">
    <property type="component" value="Chromosome I"/>
</dbReference>
<feature type="chain" id="PRO_5006619774" description="Lipocalin-like domain-containing protein" evidence="1">
    <location>
        <begin position="24"/>
        <end position="147"/>
    </location>
</feature>
<dbReference type="InterPro" id="IPR024311">
    <property type="entry name" value="Lipocalin-like"/>
</dbReference>
<keyword evidence="1" id="KW-0732">Signal</keyword>
<name>A0A0S3UGG9_PREIN</name>
<dbReference type="AlphaFoldDB" id="A0A0S3UGG9"/>
<feature type="signal peptide" evidence="1">
    <location>
        <begin position="1"/>
        <end position="23"/>
    </location>
</feature>
<dbReference type="Pfam" id="PF16585">
    <property type="entry name" value="Lipocalin_8"/>
    <property type="match status" value="1"/>
</dbReference>
<dbReference type="RefSeq" id="WP_096404754.1">
    <property type="nucleotide sequence ID" value="NZ_AP014597.1"/>
</dbReference>
<evidence type="ECO:0000313" key="3">
    <source>
        <dbReference type="EMBL" id="BAU16589.1"/>
    </source>
</evidence>
<proteinExistence type="predicted"/>
<evidence type="ECO:0000313" key="4">
    <source>
        <dbReference type="Proteomes" id="UP000217431"/>
    </source>
</evidence>
<dbReference type="Gene3D" id="2.40.128.280">
    <property type="match status" value="1"/>
</dbReference>
<dbReference type="EMBL" id="AP014597">
    <property type="protein sequence ID" value="BAU16589.1"/>
    <property type="molecule type" value="Genomic_DNA"/>
</dbReference>
<protein>
    <recommendedName>
        <fullName evidence="2">Lipocalin-like domain-containing protein</fullName>
    </recommendedName>
</protein>
<accession>A0A0S3UGG9</accession>
<feature type="domain" description="Lipocalin-like" evidence="2">
    <location>
        <begin position="22"/>
        <end position="147"/>
    </location>
</feature>
<sequence length="147" mass="16735">MKIRNIQIILLSLVALFCFSACSLEGDGTAAGDLAGMWKCVYIEKGTQSVELKDKKVFWSFQGKLLLLEDKTGAHSWILYHFNKKGNTLELREPYRYDRENGDEPLTEPSLLAFYGIDDMAVTFTIQQSENTMALVSNKVTLHFKKF</sequence>
<reference evidence="3 4" key="1">
    <citation type="journal article" date="2016" name="DNA Res.">
        <title>The complete genome sequencing of Prevotella intermedia strain OMA14 and a subsequent fine-scale, intra-species genomic comparison reveal an unusual amplification of conjugative and mobile transposons and identify a novel Prevotella-lineage-specific repeat.</title>
        <authorList>
            <person name="Naito M."/>
            <person name="Ogura Y."/>
            <person name="Itoh T."/>
            <person name="Shoji M."/>
            <person name="Okamoto M."/>
            <person name="Hayashi T."/>
            <person name="Nakayama K."/>
        </authorList>
    </citation>
    <scope>NUCLEOTIDE SEQUENCE [LARGE SCALE GENOMIC DNA]</scope>
    <source>
        <strain evidence="3 4">OMA14</strain>
    </source>
</reference>
<evidence type="ECO:0000259" key="2">
    <source>
        <dbReference type="Pfam" id="PF16585"/>
    </source>
</evidence>
<organism evidence="3 4">
    <name type="scientific">Prevotella intermedia</name>
    <dbReference type="NCBI Taxonomy" id="28131"/>
    <lineage>
        <taxon>Bacteria</taxon>
        <taxon>Pseudomonadati</taxon>
        <taxon>Bacteroidota</taxon>
        <taxon>Bacteroidia</taxon>
        <taxon>Bacteroidales</taxon>
        <taxon>Prevotellaceae</taxon>
        <taxon>Prevotella</taxon>
    </lineage>
</organism>
<evidence type="ECO:0000256" key="1">
    <source>
        <dbReference type="SAM" id="SignalP"/>
    </source>
</evidence>
<gene>
    <name evidence="3" type="ORF">PIOMA14_I_0080</name>
</gene>